<dbReference type="AlphaFoldDB" id="T1KZ62"/>
<dbReference type="GO" id="GO:0007188">
    <property type="term" value="P:adenylate cyclase-modulating G protein-coupled receptor signaling pathway"/>
    <property type="evidence" value="ECO:0007669"/>
    <property type="project" value="TreeGrafter"/>
</dbReference>
<dbReference type="InterPro" id="IPR027417">
    <property type="entry name" value="P-loop_NTPase"/>
</dbReference>
<feature type="binding site" evidence="6">
    <location>
        <begin position="55"/>
        <end position="60"/>
    </location>
    <ligand>
        <name>GTP</name>
        <dbReference type="ChEBI" id="CHEBI:37565"/>
    </ligand>
</feature>
<evidence type="ECO:0000256" key="7">
    <source>
        <dbReference type="PIRSR" id="PIRSR601019-2"/>
    </source>
</evidence>
<dbReference type="eggNOG" id="KOG0082">
    <property type="taxonomic scope" value="Eukaryota"/>
</dbReference>
<dbReference type="GO" id="GO:0003924">
    <property type="term" value="F:GTPase activity"/>
    <property type="evidence" value="ECO:0007669"/>
    <property type="project" value="InterPro"/>
</dbReference>
<dbReference type="GO" id="GO:0031526">
    <property type="term" value="C:brush border membrane"/>
    <property type="evidence" value="ECO:0007669"/>
    <property type="project" value="TreeGrafter"/>
</dbReference>
<evidence type="ECO:0000313" key="10">
    <source>
        <dbReference type="Proteomes" id="UP000015104"/>
    </source>
</evidence>
<dbReference type="PRINTS" id="PR00318">
    <property type="entry name" value="GPROTEINA"/>
</dbReference>
<dbReference type="Pfam" id="PF00503">
    <property type="entry name" value="G-alpha"/>
    <property type="match status" value="1"/>
</dbReference>
<protein>
    <submittedName>
        <fullName evidence="9">Uncharacterized protein</fullName>
    </submittedName>
</protein>
<dbReference type="GO" id="GO:0007266">
    <property type="term" value="P:Rho protein signal transduction"/>
    <property type="evidence" value="ECO:0007669"/>
    <property type="project" value="InterPro"/>
</dbReference>
<dbReference type="PANTHER" id="PTHR10218">
    <property type="entry name" value="GTP-BINDING PROTEIN ALPHA SUBUNIT"/>
    <property type="match status" value="1"/>
</dbReference>
<evidence type="ECO:0000313" key="9">
    <source>
        <dbReference type="EnsemblMetazoa" id="tetur28g00470.1"/>
    </source>
</evidence>
<evidence type="ECO:0000256" key="4">
    <source>
        <dbReference type="ARBA" id="ARBA00023134"/>
    </source>
</evidence>
<dbReference type="SUPFAM" id="SSF52540">
    <property type="entry name" value="P-loop containing nucleoside triphosphate hydrolases"/>
    <property type="match status" value="2"/>
</dbReference>
<dbReference type="InterPro" id="IPR011025">
    <property type="entry name" value="GproteinA_insert"/>
</dbReference>
<dbReference type="GO" id="GO:0046872">
    <property type="term" value="F:metal ion binding"/>
    <property type="evidence" value="ECO:0007669"/>
    <property type="project" value="UniProtKB-KW"/>
</dbReference>
<sequence>MPCKWGFQCFRSDRSVEDDESIQNREISHKIDEQIAKEKLMFRREVKLLLLGAGESGKSTFLKQMKIIHGFEFDRPQLEEFRASIYLNVIRGMKVLIDARMKLKIPWSEESNEECAETFLQVADNYCHDPLLFCSIAHLVKKLWAEPSIKKAFARRTEFQLTDSVRYYFENLDDLANIDYLPSTQDILHCRKSTRAITEYRVMINKVPFRFVDVGGQRSQRQKWFQCFSCVTSIIFLVSSSEYDQVLLEDCRTNRIDESLVIFETIVNHKAFAEVSFILFLNKTDLLKEKLQLIEAAMQEYESGSSRGNSPQDMAVAACVSQPQPQPQPELKSSSFSNTSDNSQSHQSQSISSDSQTHPHSHHSLVPSSSTSQTHTHSRRHRRLRRRKQSLELRTYADYFPDFDGNPFATEEVQNHMYRMFKSKMYDNKRPIYHHFTTAIDTENITHVFEDVRTTILEKSLTDLMLH</sequence>
<dbReference type="STRING" id="32264.T1KZ62"/>
<dbReference type="OrthoDB" id="5817230at2759"/>
<feature type="compositionally biased region" description="Low complexity" evidence="8">
    <location>
        <begin position="333"/>
        <end position="375"/>
    </location>
</feature>
<keyword evidence="1 7" id="KW-0479">Metal-binding</keyword>
<feature type="binding site" evidence="6">
    <location>
        <begin position="163"/>
        <end position="164"/>
    </location>
    <ligand>
        <name>GTP</name>
        <dbReference type="ChEBI" id="CHEBI:37565"/>
    </ligand>
</feature>
<dbReference type="PRINTS" id="PR00440">
    <property type="entry name" value="GPROTEINA12"/>
</dbReference>
<feature type="binding site" evidence="6">
    <location>
        <begin position="188"/>
        <end position="194"/>
    </location>
    <ligand>
        <name>GTP</name>
        <dbReference type="ChEBI" id="CHEBI:37565"/>
    </ligand>
</feature>
<dbReference type="FunFam" id="3.40.50.300:FF:000692">
    <property type="entry name" value="Guanine nucleotide-binding protein subunit alpha"/>
    <property type="match status" value="3"/>
</dbReference>
<evidence type="ECO:0000256" key="5">
    <source>
        <dbReference type="ARBA" id="ARBA00023224"/>
    </source>
</evidence>
<dbReference type="GO" id="GO:0031683">
    <property type="term" value="F:G-protein beta/gamma-subunit complex binding"/>
    <property type="evidence" value="ECO:0007669"/>
    <property type="project" value="InterPro"/>
</dbReference>
<dbReference type="CDD" id="cd00066">
    <property type="entry name" value="G-alpha"/>
    <property type="match status" value="1"/>
</dbReference>
<evidence type="ECO:0000256" key="1">
    <source>
        <dbReference type="ARBA" id="ARBA00022723"/>
    </source>
</evidence>
<dbReference type="GO" id="GO:0005834">
    <property type="term" value="C:heterotrimeric G-protein complex"/>
    <property type="evidence" value="ECO:0007669"/>
    <property type="project" value="TreeGrafter"/>
</dbReference>
<keyword evidence="5" id="KW-0807">Transducer</keyword>
<keyword evidence="4 6" id="KW-0342">GTP-binding</keyword>
<reference evidence="9" key="2">
    <citation type="submission" date="2015-06" db="UniProtKB">
        <authorList>
            <consortium name="EnsemblMetazoa"/>
        </authorList>
    </citation>
    <scope>IDENTIFICATION</scope>
</reference>
<evidence type="ECO:0000256" key="3">
    <source>
        <dbReference type="ARBA" id="ARBA00022842"/>
    </source>
</evidence>
<feature type="binding site" evidence="6">
    <location>
        <begin position="282"/>
        <end position="285"/>
    </location>
    <ligand>
        <name>GTP</name>
        <dbReference type="ChEBI" id="CHEBI:37565"/>
    </ligand>
</feature>
<feature type="binding site" evidence="6">
    <location>
        <begin position="213"/>
        <end position="217"/>
    </location>
    <ligand>
        <name>GTP</name>
        <dbReference type="ChEBI" id="CHEBI:37565"/>
    </ligand>
</feature>
<dbReference type="SUPFAM" id="SSF47895">
    <property type="entry name" value="Transducin (alpha subunit), insertion domain"/>
    <property type="match status" value="1"/>
</dbReference>
<keyword evidence="2 6" id="KW-0547">Nucleotide-binding</keyword>
<dbReference type="SMART" id="SM00275">
    <property type="entry name" value="G_alpha"/>
    <property type="match status" value="1"/>
</dbReference>
<dbReference type="Gene3D" id="3.40.50.300">
    <property type="entry name" value="P-loop containing nucleotide triphosphate hydrolases"/>
    <property type="match status" value="2"/>
</dbReference>
<dbReference type="GO" id="GO:0031752">
    <property type="term" value="F:D5 dopamine receptor binding"/>
    <property type="evidence" value="ECO:0007669"/>
    <property type="project" value="TreeGrafter"/>
</dbReference>
<dbReference type="Proteomes" id="UP000015104">
    <property type="component" value="Unassembled WGS sequence"/>
</dbReference>
<dbReference type="InterPro" id="IPR001019">
    <property type="entry name" value="Gprotein_alpha_su"/>
</dbReference>
<dbReference type="HOGENOM" id="CLU_014184_3_1_1"/>
<keyword evidence="10" id="KW-1185">Reference proteome</keyword>
<dbReference type="GO" id="GO:0005525">
    <property type="term" value="F:GTP binding"/>
    <property type="evidence" value="ECO:0007669"/>
    <property type="project" value="UniProtKB-KW"/>
</dbReference>
<feature type="compositionally biased region" description="Basic residues" evidence="8">
    <location>
        <begin position="376"/>
        <end position="388"/>
    </location>
</feature>
<dbReference type="KEGG" id="tut:107368817"/>
<reference evidence="10" key="1">
    <citation type="submission" date="2011-08" db="EMBL/GenBank/DDBJ databases">
        <authorList>
            <person name="Rombauts S."/>
        </authorList>
    </citation>
    <scope>NUCLEOTIDE SEQUENCE</scope>
    <source>
        <strain evidence="10">London</strain>
    </source>
</reference>
<evidence type="ECO:0000256" key="2">
    <source>
        <dbReference type="ARBA" id="ARBA00022741"/>
    </source>
</evidence>
<keyword evidence="3 7" id="KW-0460">Magnesium</keyword>
<dbReference type="EMBL" id="CAEY01000736">
    <property type="status" value="NOT_ANNOTATED_CDS"/>
    <property type="molecule type" value="Genomic_DNA"/>
</dbReference>
<proteinExistence type="predicted"/>
<dbReference type="EnsemblMetazoa" id="tetur28g00470.1">
    <property type="protein sequence ID" value="tetur28g00470.1"/>
    <property type="gene ID" value="tetur28g00470"/>
</dbReference>
<dbReference type="Gene3D" id="1.10.400.10">
    <property type="entry name" value="GI Alpha 1, domain 2-like"/>
    <property type="match status" value="1"/>
</dbReference>
<feature type="binding site" evidence="7">
    <location>
        <position position="59"/>
    </location>
    <ligand>
        <name>Mg(2+)</name>
        <dbReference type="ChEBI" id="CHEBI:18420"/>
    </ligand>
</feature>
<organism evidence="9 10">
    <name type="scientific">Tetranychus urticae</name>
    <name type="common">Two-spotted spider mite</name>
    <dbReference type="NCBI Taxonomy" id="32264"/>
    <lineage>
        <taxon>Eukaryota</taxon>
        <taxon>Metazoa</taxon>
        <taxon>Ecdysozoa</taxon>
        <taxon>Arthropoda</taxon>
        <taxon>Chelicerata</taxon>
        <taxon>Arachnida</taxon>
        <taxon>Acari</taxon>
        <taxon>Acariformes</taxon>
        <taxon>Trombidiformes</taxon>
        <taxon>Prostigmata</taxon>
        <taxon>Eleutherengona</taxon>
        <taxon>Raphignathae</taxon>
        <taxon>Tetranychoidea</taxon>
        <taxon>Tetranychidae</taxon>
        <taxon>Tetranychus</taxon>
    </lineage>
</organism>
<evidence type="ECO:0000256" key="6">
    <source>
        <dbReference type="PIRSR" id="PIRSR601019-1"/>
    </source>
</evidence>
<dbReference type="PANTHER" id="PTHR10218:SF360">
    <property type="entry name" value="GUANINE NUCLEOTIDE-BINDING PROTEIN SUBUNIT ALPHA HOMOLOG"/>
    <property type="match status" value="1"/>
</dbReference>
<feature type="binding site" evidence="7">
    <location>
        <position position="194"/>
    </location>
    <ligand>
        <name>Mg(2+)</name>
        <dbReference type="ChEBI" id="CHEBI:18420"/>
    </ligand>
</feature>
<evidence type="ECO:0000256" key="8">
    <source>
        <dbReference type="SAM" id="MobiDB-lite"/>
    </source>
</evidence>
<dbReference type="PROSITE" id="PS51882">
    <property type="entry name" value="G_ALPHA"/>
    <property type="match status" value="1"/>
</dbReference>
<dbReference type="OMA" id="QMRYIHT"/>
<dbReference type="GO" id="GO:0005737">
    <property type="term" value="C:cytoplasm"/>
    <property type="evidence" value="ECO:0007669"/>
    <property type="project" value="TreeGrafter"/>
</dbReference>
<accession>T1KZ62</accession>
<name>T1KZ62_TETUR</name>
<feature type="region of interest" description="Disordered" evidence="8">
    <location>
        <begin position="319"/>
        <end position="388"/>
    </location>
</feature>
<dbReference type="InterPro" id="IPR000469">
    <property type="entry name" value="Gprotein_alpha_12/13"/>
</dbReference>
<gene>
    <name evidence="9" type="primary">107368817</name>
</gene>